<dbReference type="AlphaFoldDB" id="A0A2I0QSV8"/>
<dbReference type="Proteomes" id="UP000243524">
    <property type="component" value="Unassembled WGS sequence"/>
</dbReference>
<organism evidence="2 3">
    <name type="scientific">Halalkalibacillus sediminis</name>
    <dbReference type="NCBI Taxonomy" id="2018042"/>
    <lineage>
        <taxon>Bacteria</taxon>
        <taxon>Bacillati</taxon>
        <taxon>Bacillota</taxon>
        <taxon>Bacilli</taxon>
        <taxon>Bacillales</taxon>
        <taxon>Bacillaceae</taxon>
        <taxon>Halalkalibacillus</taxon>
    </lineage>
</organism>
<dbReference type="OrthoDB" id="1932566at2"/>
<feature type="compositionally biased region" description="Acidic residues" evidence="1">
    <location>
        <begin position="42"/>
        <end position="52"/>
    </location>
</feature>
<sequence length="196" mass="22774">MWNKIYKWTLGLLILLAVGGGIYFATYIMMDTTDNSKSAQAENDDDNEEEGETFSPKNVEEDEKEVKELSEEKFEESTDNENLNPFGDQELAENVDEKLVQDYIHQMSHQKVRAEEKWGFYRITEERINWVIEVVKANNYNHGDQYLDILNQWKEGNFSNIDVHHNIIWELQGGNVGRATGVLSEEEEKAYIESAE</sequence>
<keyword evidence="3" id="KW-1185">Reference proteome</keyword>
<name>A0A2I0QSV8_9BACI</name>
<dbReference type="Pfam" id="PF19754">
    <property type="entry name" value="DUF6241"/>
    <property type="match status" value="1"/>
</dbReference>
<reference evidence="2 3" key="1">
    <citation type="submission" date="2017-06" db="EMBL/GenBank/DDBJ databases">
        <title>the draft geome sequence of Illustriluteabacillus marina B3227.</title>
        <authorList>
            <person name="He R.-H."/>
            <person name="Du Z.-J."/>
        </authorList>
    </citation>
    <scope>NUCLEOTIDE SEQUENCE [LARGE SCALE GENOMIC DNA]</scope>
    <source>
        <strain evidence="2 3">B3227</strain>
    </source>
</reference>
<feature type="compositionally biased region" description="Basic and acidic residues" evidence="1">
    <location>
        <begin position="64"/>
        <end position="76"/>
    </location>
</feature>
<evidence type="ECO:0000313" key="3">
    <source>
        <dbReference type="Proteomes" id="UP000243524"/>
    </source>
</evidence>
<protein>
    <recommendedName>
        <fullName evidence="4">CTP synthase</fullName>
    </recommendedName>
</protein>
<dbReference type="InterPro" id="IPR046208">
    <property type="entry name" value="DUF6241"/>
</dbReference>
<evidence type="ECO:0000313" key="2">
    <source>
        <dbReference type="EMBL" id="PKR77394.1"/>
    </source>
</evidence>
<feature type="region of interest" description="Disordered" evidence="1">
    <location>
        <begin position="37"/>
        <end position="87"/>
    </location>
</feature>
<dbReference type="EMBL" id="PJNH01000003">
    <property type="protein sequence ID" value="PKR77394.1"/>
    <property type="molecule type" value="Genomic_DNA"/>
</dbReference>
<gene>
    <name evidence="2" type="ORF">CEY16_11735</name>
</gene>
<accession>A0A2I0QSV8</accession>
<proteinExistence type="predicted"/>
<dbReference type="RefSeq" id="WP_101332222.1">
    <property type="nucleotide sequence ID" value="NZ_PJNH01000003.1"/>
</dbReference>
<evidence type="ECO:0008006" key="4">
    <source>
        <dbReference type="Google" id="ProtNLM"/>
    </source>
</evidence>
<comment type="caution">
    <text evidence="2">The sequence shown here is derived from an EMBL/GenBank/DDBJ whole genome shotgun (WGS) entry which is preliminary data.</text>
</comment>
<evidence type="ECO:0000256" key="1">
    <source>
        <dbReference type="SAM" id="MobiDB-lite"/>
    </source>
</evidence>